<evidence type="ECO:0000256" key="1">
    <source>
        <dbReference type="SAM" id="Phobius"/>
    </source>
</evidence>
<keyword evidence="3" id="KW-1185">Reference proteome</keyword>
<organism evidence="2 3">
    <name type="scientific">Candidatus Halobonum tyrrellensis G22</name>
    <dbReference type="NCBI Taxonomy" id="1324957"/>
    <lineage>
        <taxon>Archaea</taxon>
        <taxon>Methanobacteriati</taxon>
        <taxon>Methanobacteriota</taxon>
        <taxon>Stenosarchaea group</taxon>
        <taxon>Halobacteria</taxon>
        <taxon>Halobacteriales</taxon>
        <taxon>Haloferacaceae</taxon>
        <taxon>Candidatus Halobonum</taxon>
    </lineage>
</organism>
<feature type="transmembrane region" description="Helical" evidence="1">
    <location>
        <begin position="56"/>
        <end position="76"/>
    </location>
</feature>
<feature type="transmembrane region" description="Helical" evidence="1">
    <location>
        <begin position="88"/>
        <end position="110"/>
    </location>
</feature>
<comment type="caution">
    <text evidence="2">The sequence shown here is derived from an EMBL/GenBank/DDBJ whole genome shotgun (WGS) entry which is preliminary data.</text>
</comment>
<dbReference type="EMBL" id="ASGZ01000018">
    <property type="protein sequence ID" value="ESP89072.1"/>
    <property type="molecule type" value="Genomic_DNA"/>
</dbReference>
<gene>
    <name evidence="2" type="ORF">K933_05693</name>
</gene>
<dbReference type="Proteomes" id="UP000017840">
    <property type="component" value="Unassembled WGS sequence"/>
</dbReference>
<name>V4J0S5_9EURY</name>
<keyword evidence="1" id="KW-0812">Transmembrane</keyword>
<keyword evidence="1" id="KW-1133">Transmembrane helix</keyword>
<dbReference type="STRING" id="1324957.K933_05693"/>
<evidence type="ECO:0000313" key="2">
    <source>
        <dbReference type="EMBL" id="ESP89072.1"/>
    </source>
</evidence>
<dbReference type="AlphaFoldDB" id="V4J0S5"/>
<evidence type="ECO:0000313" key="3">
    <source>
        <dbReference type="Proteomes" id="UP000017840"/>
    </source>
</evidence>
<accession>V4J0S5</accession>
<feature type="transmembrane region" description="Helical" evidence="1">
    <location>
        <begin position="20"/>
        <end position="44"/>
    </location>
</feature>
<reference evidence="2 3" key="1">
    <citation type="journal article" date="2013" name="Genome Announc.">
        <title>Draft Genome Sequence of 'Candidatus Halobonum tyrrellensis' Strain G22, Isolated from the Hypersaline Waters of Lake Tyrrell, Australia.</title>
        <authorList>
            <person name="Ugalde J.A."/>
            <person name="Narasingarao P."/>
            <person name="Kuo S."/>
            <person name="Podell S."/>
            <person name="Allen E.E."/>
        </authorList>
    </citation>
    <scope>NUCLEOTIDE SEQUENCE [LARGE SCALE GENOMIC DNA]</scope>
    <source>
        <strain evidence="2 3">G22</strain>
    </source>
</reference>
<proteinExistence type="predicted"/>
<keyword evidence="1" id="KW-0472">Membrane</keyword>
<dbReference type="RefSeq" id="WP_023393726.1">
    <property type="nucleotide sequence ID" value="NZ_ASGZ01000018.1"/>
</dbReference>
<sequence length="124" mass="12910">MNDESVAPPGSNGAGSDGVHGWLAAADVAGLVALAAYVVVGVFGDGGLLASASGPVRLAAVAFVAAELLIPVWVFLDVRRRPEMRERGMLWVPAAAMPVLNVFGLAAYLVERDRKAGERAPDER</sequence>
<protein>
    <submittedName>
        <fullName evidence="2">Uncharacterized protein</fullName>
    </submittedName>
</protein>